<evidence type="ECO:0000259" key="2">
    <source>
        <dbReference type="Pfam" id="PF09949"/>
    </source>
</evidence>
<name>A0A0C3C7C9_HEBCY</name>
<dbReference type="AlphaFoldDB" id="A0A0C3C7C9"/>
<protein>
    <recommendedName>
        <fullName evidence="2">Phosphatidate phosphatase APP1 catalytic domain-containing protein</fullName>
    </recommendedName>
</protein>
<dbReference type="Proteomes" id="UP000053424">
    <property type="component" value="Unassembled WGS sequence"/>
</dbReference>
<feature type="region of interest" description="Disordered" evidence="1">
    <location>
        <begin position="653"/>
        <end position="736"/>
    </location>
</feature>
<feature type="domain" description="Phosphatidate phosphatase APP1 catalytic" evidence="2">
    <location>
        <begin position="389"/>
        <end position="540"/>
    </location>
</feature>
<evidence type="ECO:0000313" key="4">
    <source>
        <dbReference type="Proteomes" id="UP000053424"/>
    </source>
</evidence>
<dbReference type="STRING" id="686832.A0A0C3C7C9"/>
<evidence type="ECO:0000313" key="3">
    <source>
        <dbReference type="EMBL" id="KIM44765.1"/>
    </source>
</evidence>
<dbReference type="EMBL" id="KN831773">
    <property type="protein sequence ID" value="KIM44765.1"/>
    <property type="molecule type" value="Genomic_DNA"/>
</dbReference>
<feature type="compositionally biased region" description="Low complexity" evidence="1">
    <location>
        <begin position="711"/>
        <end position="725"/>
    </location>
</feature>
<dbReference type="Pfam" id="PF09949">
    <property type="entry name" value="APP1_cat"/>
    <property type="match status" value="1"/>
</dbReference>
<feature type="region of interest" description="Disordered" evidence="1">
    <location>
        <begin position="20"/>
        <end position="50"/>
    </location>
</feature>
<reference evidence="3 4" key="1">
    <citation type="submission" date="2014-04" db="EMBL/GenBank/DDBJ databases">
        <authorList>
            <consortium name="DOE Joint Genome Institute"/>
            <person name="Kuo A."/>
            <person name="Gay G."/>
            <person name="Dore J."/>
            <person name="Kohler A."/>
            <person name="Nagy L.G."/>
            <person name="Floudas D."/>
            <person name="Copeland A."/>
            <person name="Barry K.W."/>
            <person name="Cichocki N."/>
            <person name="Veneault-Fourrey C."/>
            <person name="LaButti K."/>
            <person name="Lindquist E.A."/>
            <person name="Lipzen A."/>
            <person name="Lundell T."/>
            <person name="Morin E."/>
            <person name="Murat C."/>
            <person name="Sun H."/>
            <person name="Tunlid A."/>
            <person name="Henrissat B."/>
            <person name="Grigoriev I.V."/>
            <person name="Hibbett D.S."/>
            <person name="Martin F."/>
            <person name="Nordberg H.P."/>
            <person name="Cantor M.N."/>
            <person name="Hua S.X."/>
        </authorList>
    </citation>
    <scope>NUCLEOTIDE SEQUENCE [LARGE SCALE GENOMIC DNA]</scope>
    <source>
        <strain evidence="4">h7</strain>
    </source>
</reference>
<feature type="compositionally biased region" description="Low complexity" evidence="1">
    <location>
        <begin position="679"/>
        <end position="691"/>
    </location>
</feature>
<dbReference type="InterPro" id="IPR019236">
    <property type="entry name" value="APP1_cat"/>
</dbReference>
<sequence length="779" mass="85364">MSEDMSSSWRYITSAGSSLKGYLARDSGSGSRSRIPLAPNDHPNEERQSWRTWAGQKIRVRRSGKQVPGRENTELVNMFPGWAARRYAQEITAQGPSTFELEVFVSGYAISYRSPENASRSQRAFIRLAKGFASLPKIVENAADVLPYTSSLARLSPSTEALLANVKLPPRPVEITDDYDVDALERQLRRAKYIPDDQASFSDTSSPSSRSSTPDIANVGSSNIIGVNAGTISNILQGNGEVIRQLHANLEKRLQPFWSSVIPNRTVRLHLFATPHRDHLEQGEESEEDISFDGDNGPLVSQDVFTAVDGSFQAKFRINWEELCRHPQALHIAFGEEIEEHELLIVAQLLPPADAHRPSRSNSPTSLMQTPTPVPLTSLTRIPITHSPIRVISDIDDTVKFSGILSGARAVFRNVFVKDLRDSVIPGMGEWNAGMWSRGVRFHYVSNGPFELLPVLNEFFEISQLPHGSIKLKSYAGRSLFNGLLSAPAARKRAGIVDVLDSFPDSKFFLIGDSGEQDLELYADLARERPDSILGVFIRDADDATLEPLDDPTGWHAMGAAGTRPSERPLVGRSESNMTTQSTSSTPSFSKYNYASASSIDQDNASQAPQISEYSLKSTVAAVGVQEQSRNGIFGDGPLSVEPETLQTFADDQMKTPTPASSARMSSSVIDPPASRPHPLSNSSPMISPSSANVTNQQPKPTPPPSLTAASLYSQPTTSSSSHASNGKQASLSDAEKRRVQLQLRVYRARTQMPSHIPLRVFREAAECVEAQEILDRNT</sequence>
<keyword evidence="4" id="KW-1185">Reference proteome</keyword>
<gene>
    <name evidence="3" type="ORF">M413DRAFT_442723</name>
</gene>
<dbReference type="InterPro" id="IPR052935">
    <property type="entry name" value="Mg2+_PAP"/>
</dbReference>
<feature type="compositionally biased region" description="Low complexity" evidence="1">
    <location>
        <begin position="574"/>
        <end position="590"/>
    </location>
</feature>
<dbReference type="GO" id="GO:0030479">
    <property type="term" value="C:actin cortical patch"/>
    <property type="evidence" value="ECO:0007669"/>
    <property type="project" value="TreeGrafter"/>
</dbReference>
<feature type="compositionally biased region" description="Low complexity" evidence="1">
    <location>
        <begin position="200"/>
        <end position="215"/>
    </location>
</feature>
<organism evidence="3 4">
    <name type="scientific">Hebeloma cylindrosporum</name>
    <dbReference type="NCBI Taxonomy" id="76867"/>
    <lineage>
        <taxon>Eukaryota</taxon>
        <taxon>Fungi</taxon>
        <taxon>Dikarya</taxon>
        <taxon>Basidiomycota</taxon>
        <taxon>Agaricomycotina</taxon>
        <taxon>Agaricomycetes</taxon>
        <taxon>Agaricomycetidae</taxon>
        <taxon>Agaricales</taxon>
        <taxon>Agaricineae</taxon>
        <taxon>Hymenogastraceae</taxon>
        <taxon>Hebeloma</taxon>
    </lineage>
</organism>
<feature type="region of interest" description="Disordered" evidence="1">
    <location>
        <begin position="548"/>
        <end position="590"/>
    </location>
</feature>
<dbReference type="HOGENOM" id="CLU_017236_0_0_1"/>
<proteinExistence type="predicted"/>
<dbReference type="PANTHER" id="PTHR28208">
    <property type="entry name" value="PHOSPHATIDATE PHOSPHATASE APP1"/>
    <property type="match status" value="1"/>
</dbReference>
<accession>A0A0C3C7C9</accession>
<dbReference type="GO" id="GO:0008195">
    <property type="term" value="F:phosphatidate phosphatase activity"/>
    <property type="evidence" value="ECO:0007669"/>
    <property type="project" value="InterPro"/>
</dbReference>
<dbReference type="PANTHER" id="PTHR28208:SF3">
    <property type="entry name" value="PHOSPHATIDATE PHOSPHATASE APP1"/>
    <property type="match status" value="1"/>
</dbReference>
<evidence type="ECO:0000256" key="1">
    <source>
        <dbReference type="SAM" id="MobiDB-lite"/>
    </source>
</evidence>
<feature type="compositionally biased region" description="Polar residues" evidence="1">
    <location>
        <begin position="653"/>
        <end position="669"/>
    </location>
</feature>
<reference evidence="4" key="2">
    <citation type="submission" date="2015-01" db="EMBL/GenBank/DDBJ databases">
        <title>Evolutionary Origins and Diversification of the Mycorrhizal Mutualists.</title>
        <authorList>
            <consortium name="DOE Joint Genome Institute"/>
            <consortium name="Mycorrhizal Genomics Consortium"/>
            <person name="Kohler A."/>
            <person name="Kuo A."/>
            <person name="Nagy L.G."/>
            <person name="Floudas D."/>
            <person name="Copeland A."/>
            <person name="Barry K.W."/>
            <person name="Cichocki N."/>
            <person name="Veneault-Fourrey C."/>
            <person name="LaButti K."/>
            <person name="Lindquist E.A."/>
            <person name="Lipzen A."/>
            <person name="Lundell T."/>
            <person name="Morin E."/>
            <person name="Murat C."/>
            <person name="Riley R."/>
            <person name="Ohm R."/>
            <person name="Sun H."/>
            <person name="Tunlid A."/>
            <person name="Henrissat B."/>
            <person name="Grigoriev I.V."/>
            <person name="Hibbett D.S."/>
            <person name="Martin F."/>
        </authorList>
    </citation>
    <scope>NUCLEOTIDE SEQUENCE [LARGE SCALE GENOMIC DNA]</scope>
    <source>
        <strain evidence="4">h7</strain>
    </source>
</reference>
<dbReference type="OrthoDB" id="2117591at2759"/>
<feature type="region of interest" description="Disordered" evidence="1">
    <location>
        <begin position="195"/>
        <end position="217"/>
    </location>
</feature>